<dbReference type="GO" id="GO:0009507">
    <property type="term" value="C:chloroplast"/>
    <property type="evidence" value="ECO:0000318"/>
    <property type="project" value="GO_Central"/>
</dbReference>
<name>D8QQ68_SELML</name>
<dbReference type="Proteomes" id="UP000001514">
    <property type="component" value="Unassembled WGS sequence"/>
</dbReference>
<sequence>MQVAAPFSDWNFPVANAILYSPDTKVPRTAEVALRRAIPVITPTMKAIQEPLENIFYLLRIPQRKPYGSMESDVKKALKIVMDGKDTIISSIPEEKRATGQELYNTLVDEKAGLPALLASIGEQDADKVSIRLASSLDVIAQIELLQAPALPYLLPAQYQQLPRLTGRALVEMVVKKGDNTAFTVAAGQGPQPQGTIQVVLDGFSAPITAGNFADKVLKGFYNGVKLRTTEQAILSDSAQQDALPMEILPSGEFQPLYKTTLSIQDGELPVLPLSVYGAVAMAHDPSAEDLSSASQFFFYLYDRRSAGLGGLSFEEGQFAVFGYATKGRELLSQLKTGDVIESATLVSGRDRLVYPQAPS</sequence>
<dbReference type="SUPFAM" id="SSF50891">
    <property type="entry name" value="Cyclophilin-like"/>
    <property type="match status" value="1"/>
</dbReference>
<dbReference type="InterPro" id="IPR029000">
    <property type="entry name" value="Cyclophilin-like_dom_sf"/>
</dbReference>
<evidence type="ECO:0000256" key="1">
    <source>
        <dbReference type="ARBA" id="ARBA00023078"/>
    </source>
</evidence>
<dbReference type="PANTHER" id="PTHR47318:SF1">
    <property type="entry name" value="PEPTIDYL-PROLYL CIS-TRANS ISOMERASE CYP37, CHLOROPLASTIC"/>
    <property type="match status" value="1"/>
</dbReference>
<dbReference type="OrthoDB" id="1735926at2759"/>
<proteinExistence type="predicted"/>
<dbReference type="eggNOG" id="ENOG502QRM6">
    <property type="taxonomic scope" value="Eukaryota"/>
</dbReference>
<dbReference type="PROSITE" id="PS50072">
    <property type="entry name" value="CSA_PPIASE_2"/>
    <property type="match status" value="1"/>
</dbReference>
<accession>D8QQ68</accession>
<dbReference type="Pfam" id="PF21329">
    <property type="entry name" value="CYP38_PsbQ-like"/>
    <property type="match status" value="1"/>
</dbReference>
<dbReference type="GO" id="GO:0003755">
    <property type="term" value="F:peptidyl-prolyl cis-trans isomerase activity"/>
    <property type="evidence" value="ECO:0007669"/>
    <property type="project" value="InterPro"/>
</dbReference>
<organism evidence="4">
    <name type="scientific">Selaginella moellendorffii</name>
    <name type="common">Spikemoss</name>
    <dbReference type="NCBI Taxonomy" id="88036"/>
    <lineage>
        <taxon>Eukaryota</taxon>
        <taxon>Viridiplantae</taxon>
        <taxon>Streptophyta</taxon>
        <taxon>Embryophyta</taxon>
        <taxon>Tracheophyta</taxon>
        <taxon>Lycopodiopsida</taxon>
        <taxon>Selaginellales</taxon>
        <taxon>Selaginellaceae</taxon>
        <taxon>Selaginella</taxon>
    </lineage>
</organism>
<dbReference type="InParanoid" id="D8QQ68"/>
<keyword evidence="1" id="KW-0793">Thylakoid</keyword>
<evidence type="ECO:0000313" key="3">
    <source>
        <dbReference type="EMBL" id="EFJ38409.1"/>
    </source>
</evidence>
<dbReference type="EMBL" id="GL377565">
    <property type="protein sequence ID" value="EFJ38409.1"/>
    <property type="molecule type" value="Genomic_DNA"/>
</dbReference>
<dbReference type="Gramene" id="EFJ38409">
    <property type="protein sequence ID" value="EFJ38409"/>
    <property type="gene ID" value="SELMODRAFT_73714"/>
</dbReference>
<dbReference type="AlphaFoldDB" id="D8QQ68"/>
<protein>
    <recommendedName>
        <fullName evidence="2">PPIase cyclophilin-type domain-containing protein</fullName>
    </recommendedName>
</protein>
<dbReference type="InterPro" id="IPR002130">
    <property type="entry name" value="Cyclophilin-type_PPIase_dom"/>
</dbReference>
<dbReference type="Pfam" id="PF00160">
    <property type="entry name" value="Pro_isomerase"/>
    <property type="match status" value="1"/>
</dbReference>
<dbReference type="HOGENOM" id="CLU_012062_19_2_1"/>
<dbReference type="Gene3D" id="1.20.120.290">
    <property type="entry name" value="Oxygen-evolving enhancer protein 3 (PsbQ), four-helix up-down bundle"/>
    <property type="match status" value="1"/>
</dbReference>
<evidence type="ECO:0000259" key="2">
    <source>
        <dbReference type="PROSITE" id="PS50072"/>
    </source>
</evidence>
<dbReference type="STRING" id="88036.D8QQ68"/>
<dbReference type="InterPro" id="IPR023222">
    <property type="entry name" value="PsbQ-like_dom_sf"/>
</dbReference>
<dbReference type="KEGG" id="smo:SELMODRAFT_73714"/>
<evidence type="ECO:0000313" key="4">
    <source>
        <dbReference type="Proteomes" id="UP000001514"/>
    </source>
</evidence>
<dbReference type="InterPro" id="IPR044259">
    <property type="entry name" value="CYP37-like"/>
</dbReference>
<reference evidence="3 4" key="1">
    <citation type="journal article" date="2011" name="Science">
        <title>The Selaginella genome identifies genetic changes associated with the evolution of vascular plants.</title>
        <authorList>
            <person name="Banks J.A."/>
            <person name="Nishiyama T."/>
            <person name="Hasebe M."/>
            <person name="Bowman J.L."/>
            <person name="Gribskov M."/>
            <person name="dePamphilis C."/>
            <person name="Albert V.A."/>
            <person name="Aono N."/>
            <person name="Aoyama T."/>
            <person name="Ambrose B.A."/>
            <person name="Ashton N.W."/>
            <person name="Axtell M.J."/>
            <person name="Barker E."/>
            <person name="Barker M.S."/>
            <person name="Bennetzen J.L."/>
            <person name="Bonawitz N.D."/>
            <person name="Chapple C."/>
            <person name="Cheng C."/>
            <person name="Correa L.G."/>
            <person name="Dacre M."/>
            <person name="DeBarry J."/>
            <person name="Dreyer I."/>
            <person name="Elias M."/>
            <person name="Engstrom E.M."/>
            <person name="Estelle M."/>
            <person name="Feng L."/>
            <person name="Finet C."/>
            <person name="Floyd S.K."/>
            <person name="Frommer W.B."/>
            <person name="Fujita T."/>
            <person name="Gramzow L."/>
            <person name="Gutensohn M."/>
            <person name="Harholt J."/>
            <person name="Hattori M."/>
            <person name="Heyl A."/>
            <person name="Hirai T."/>
            <person name="Hiwatashi Y."/>
            <person name="Ishikawa M."/>
            <person name="Iwata M."/>
            <person name="Karol K.G."/>
            <person name="Koehler B."/>
            <person name="Kolukisaoglu U."/>
            <person name="Kubo M."/>
            <person name="Kurata T."/>
            <person name="Lalonde S."/>
            <person name="Li K."/>
            <person name="Li Y."/>
            <person name="Litt A."/>
            <person name="Lyons E."/>
            <person name="Manning G."/>
            <person name="Maruyama T."/>
            <person name="Michael T.P."/>
            <person name="Mikami K."/>
            <person name="Miyazaki S."/>
            <person name="Morinaga S."/>
            <person name="Murata T."/>
            <person name="Mueller-Roeber B."/>
            <person name="Nelson D.R."/>
            <person name="Obara M."/>
            <person name="Oguri Y."/>
            <person name="Olmstead R.G."/>
            <person name="Onodera N."/>
            <person name="Petersen B.L."/>
            <person name="Pils B."/>
            <person name="Prigge M."/>
            <person name="Rensing S.A."/>
            <person name="Riano-Pachon D.M."/>
            <person name="Roberts A.W."/>
            <person name="Sato Y."/>
            <person name="Scheller H.V."/>
            <person name="Schulz B."/>
            <person name="Schulz C."/>
            <person name="Shakirov E.V."/>
            <person name="Shibagaki N."/>
            <person name="Shinohara N."/>
            <person name="Shippen D.E."/>
            <person name="Soerensen I."/>
            <person name="Sotooka R."/>
            <person name="Sugimoto N."/>
            <person name="Sugita M."/>
            <person name="Sumikawa N."/>
            <person name="Tanurdzic M."/>
            <person name="Theissen G."/>
            <person name="Ulvskov P."/>
            <person name="Wakazuki S."/>
            <person name="Weng J.K."/>
            <person name="Willats W.W."/>
            <person name="Wipf D."/>
            <person name="Wolf P.G."/>
            <person name="Yang L."/>
            <person name="Zimmer A.D."/>
            <person name="Zhu Q."/>
            <person name="Mitros T."/>
            <person name="Hellsten U."/>
            <person name="Loque D."/>
            <person name="Otillar R."/>
            <person name="Salamov A."/>
            <person name="Schmutz J."/>
            <person name="Shapiro H."/>
            <person name="Lindquist E."/>
            <person name="Lucas S."/>
            <person name="Rokhsar D."/>
            <person name="Grigoriev I.V."/>
        </authorList>
    </citation>
    <scope>NUCLEOTIDE SEQUENCE [LARGE SCALE GENOMIC DNA]</scope>
</reference>
<feature type="domain" description="PPIase cyclophilin-type" evidence="2">
    <location>
        <begin position="190"/>
        <end position="360"/>
    </location>
</feature>
<dbReference type="FunCoup" id="D8QQ68">
    <property type="interactions" value="2339"/>
</dbReference>
<gene>
    <name evidence="3" type="ORF">SELMODRAFT_73714</name>
</gene>
<dbReference type="InterPro" id="IPR048563">
    <property type="entry name" value="CYP38_PsbQ-like"/>
</dbReference>
<dbReference type="PANTHER" id="PTHR47318">
    <property type="entry name" value="PEPTIDYL-PROLYL CIS-TRANS ISOMERASE CYP37, CHLOROPLASTIC"/>
    <property type="match status" value="1"/>
</dbReference>
<keyword evidence="4" id="KW-1185">Reference proteome</keyword>
<dbReference type="OMA" id="CCDGGIR"/>
<dbReference type="Gene3D" id="2.40.100.10">
    <property type="entry name" value="Cyclophilin-like"/>
    <property type="match status" value="1"/>
</dbReference>